<comment type="caution">
    <text evidence="2">The sequence shown here is derived from an EMBL/GenBank/DDBJ whole genome shotgun (WGS) entry which is preliminary data.</text>
</comment>
<dbReference type="EMBL" id="CAJOBJ010145993">
    <property type="protein sequence ID" value="CAF4784301.1"/>
    <property type="molecule type" value="Genomic_DNA"/>
</dbReference>
<keyword evidence="1" id="KW-0472">Membrane</keyword>
<feature type="transmembrane region" description="Helical" evidence="1">
    <location>
        <begin position="12"/>
        <end position="34"/>
    </location>
</feature>
<evidence type="ECO:0000313" key="3">
    <source>
        <dbReference type="Proteomes" id="UP000681720"/>
    </source>
</evidence>
<keyword evidence="1" id="KW-1133">Transmembrane helix</keyword>
<accession>A0A8S3B2L6</accession>
<keyword evidence="1" id="KW-0812">Transmembrane</keyword>
<evidence type="ECO:0000256" key="1">
    <source>
        <dbReference type="SAM" id="Phobius"/>
    </source>
</evidence>
<feature type="transmembrane region" description="Helical" evidence="1">
    <location>
        <begin position="78"/>
        <end position="94"/>
    </location>
</feature>
<reference evidence="2" key="1">
    <citation type="submission" date="2021-02" db="EMBL/GenBank/DDBJ databases">
        <authorList>
            <person name="Nowell W R."/>
        </authorList>
    </citation>
    <scope>NUCLEOTIDE SEQUENCE</scope>
</reference>
<dbReference type="AlphaFoldDB" id="A0A8S3B2L6"/>
<organism evidence="2 3">
    <name type="scientific">Rotaria magnacalcarata</name>
    <dbReference type="NCBI Taxonomy" id="392030"/>
    <lineage>
        <taxon>Eukaryota</taxon>
        <taxon>Metazoa</taxon>
        <taxon>Spiralia</taxon>
        <taxon>Gnathifera</taxon>
        <taxon>Rotifera</taxon>
        <taxon>Eurotatoria</taxon>
        <taxon>Bdelloidea</taxon>
        <taxon>Philodinida</taxon>
        <taxon>Philodinidae</taxon>
        <taxon>Rotaria</taxon>
    </lineage>
</organism>
<dbReference type="Proteomes" id="UP000681720">
    <property type="component" value="Unassembled WGS sequence"/>
</dbReference>
<sequence>MLDYIPNDQTIVTYVFPYMWLISSVLVVFLEIVLNIKATYGRYNTSGSGISARLAWFIQELPSFFVPCFLLYYHQSSLSMTKFAIIGLFLIHYFQ</sequence>
<gene>
    <name evidence="2" type="ORF">GIL414_LOCUS46479</name>
</gene>
<protein>
    <submittedName>
        <fullName evidence="2">Uncharacterized protein</fullName>
    </submittedName>
</protein>
<name>A0A8S3B2L6_9BILA</name>
<proteinExistence type="predicted"/>
<feature type="non-terminal residue" evidence="2">
    <location>
        <position position="95"/>
    </location>
</feature>
<evidence type="ECO:0000313" key="2">
    <source>
        <dbReference type="EMBL" id="CAF4784301.1"/>
    </source>
</evidence>